<comment type="caution">
    <text evidence="4">The sequence shown here is derived from an EMBL/GenBank/DDBJ whole genome shotgun (WGS) entry which is preliminary data.</text>
</comment>
<feature type="signal peptide" evidence="3">
    <location>
        <begin position="1"/>
        <end position="21"/>
    </location>
</feature>
<reference evidence="5" key="1">
    <citation type="journal article" date="2019" name="Int. J. Syst. Evol. Microbiol.">
        <title>The Global Catalogue of Microorganisms (GCM) 10K type strain sequencing project: providing services to taxonomists for standard genome sequencing and annotation.</title>
        <authorList>
            <consortium name="The Broad Institute Genomics Platform"/>
            <consortium name="The Broad Institute Genome Sequencing Center for Infectious Disease"/>
            <person name="Wu L."/>
            <person name="Ma J."/>
        </authorList>
    </citation>
    <scope>NUCLEOTIDE SEQUENCE [LARGE SCALE GENOMIC DNA]</scope>
    <source>
        <strain evidence="5">CCUG 38813</strain>
    </source>
</reference>
<dbReference type="PANTHER" id="PTHR11596">
    <property type="entry name" value="ALKALINE PHOSPHATASE"/>
    <property type="match status" value="1"/>
</dbReference>
<sequence length="464" mass="49016">MTRIPLTALLLAACCSFAVQAAPAVPAARPQAKNILFFLGDGMGPTTITAARIFKAGEDGLLDFERLDRTARIKTYSADAQVTDSAPSMGAYMTGVKINNDVVSLKDARPVAPGKDANGNLSIDRCGAGNGSAPPTILELAKAAGKSVGAVTNTELTHATPAATFAHVCDRDMAYAIAQQVVPGGAGFNTRLGDGVDVLMGGGRNHFTSFDAKRNPKGRGDGRDLVAELERQGYFIAGTRADMASSRPGRKLLGLFSAEGHLDYAARRHPEQPTLAEMTAKAIELLSANPKGFFLMVEGGRIDHALHDTNARNAMRETVAFDEAVQTALARMRAIDPGLDNTLVVVTADHDHTMVMNGYPRRGNPVLDIVRGYADGEPARDADGKTYTTLVFGNGPNRPDLRLDVDSAQALAPDYRQEAGVKWSSESHGGGDVKLHAAGAGSAPFRGTIENTQVFTLMKAAFGL</sequence>
<dbReference type="InterPro" id="IPR017850">
    <property type="entry name" value="Alkaline_phosphatase_core_sf"/>
</dbReference>
<dbReference type="PANTHER" id="PTHR11596:SF5">
    <property type="entry name" value="ALKALINE PHOSPHATASE"/>
    <property type="match status" value="1"/>
</dbReference>
<dbReference type="SUPFAM" id="SSF53649">
    <property type="entry name" value="Alkaline phosphatase-like"/>
    <property type="match status" value="1"/>
</dbReference>
<feature type="chain" id="PRO_5046006863" evidence="3">
    <location>
        <begin position="22"/>
        <end position="464"/>
    </location>
</feature>
<gene>
    <name evidence="4" type="ORF">ACFPOU_09790</name>
</gene>
<keyword evidence="3" id="KW-0732">Signal</keyword>
<evidence type="ECO:0000256" key="3">
    <source>
        <dbReference type="SAM" id="SignalP"/>
    </source>
</evidence>
<keyword evidence="5" id="KW-1185">Reference proteome</keyword>
<accession>A0ABW0PGH5</accession>
<evidence type="ECO:0000256" key="1">
    <source>
        <dbReference type="ARBA" id="ARBA00022553"/>
    </source>
</evidence>
<dbReference type="EMBL" id="JBHSMS010000034">
    <property type="protein sequence ID" value="MFC5511413.1"/>
    <property type="molecule type" value="Genomic_DNA"/>
</dbReference>
<dbReference type="InterPro" id="IPR001952">
    <property type="entry name" value="Alkaline_phosphatase"/>
</dbReference>
<dbReference type="SMART" id="SM00098">
    <property type="entry name" value="alkPPc"/>
    <property type="match status" value="1"/>
</dbReference>
<dbReference type="Proteomes" id="UP001596031">
    <property type="component" value="Unassembled WGS sequence"/>
</dbReference>
<dbReference type="PRINTS" id="PR00113">
    <property type="entry name" value="ALKPHPHTASE"/>
</dbReference>
<evidence type="ECO:0000256" key="2">
    <source>
        <dbReference type="RuleBase" id="RU003946"/>
    </source>
</evidence>
<organism evidence="4 5">
    <name type="scientific">Massilia jejuensis</name>
    <dbReference type="NCBI Taxonomy" id="648894"/>
    <lineage>
        <taxon>Bacteria</taxon>
        <taxon>Pseudomonadati</taxon>
        <taxon>Pseudomonadota</taxon>
        <taxon>Betaproteobacteria</taxon>
        <taxon>Burkholderiales</taxon>
        <taxon>Oxalobacteraceae</taxon>
        <taxon>Telluria group</taxon>
        <taxon>Massilia</taxon>
    </lineage>
</organism>
<dbReference type="CDD" id="cd16012">
    <property type="entry name" value="ALP"/>
    <property type="match status" value="1"/>
</dbReference>
<name>A0ABW0PGH5_9BURK</name>
<comment type="similarity">
    <text evidence="2">Belongs to the alkaline phosphatase family.</text>
</comment>
<proteinExistence type="inferred from homology"/>
<protein>
    <submittedName>
        <fullName evidence="4">Alkaline phosphatase</fullName>
    </submittedName>
</protein>
<evidence type="ECO:0000313" key="4">
    <source>
        <dbReference type="EMBL" id="MFC5511413.1"/>
    </source>
</evidence>
<evidence type="ECO:0000313" key="5">
    <source>
        <dbReference type="Proteomes" id="UP001596031"/>
    </source>
</evidence>
<keyword evidence="1" id="KW-0597">Phosphoprotein</keyword>
<dbReference type="RefSeq" id="WP_379720000.1">
    <property type="nucleotide sequence ID" value="NZ_JBHSMS010000034.1"/>
</dbReference>
<dbReference type="Pfam" id="PF00245">
    <property type="entry name" value="Alk_phosphatase"/>
    <property type="match status" value="1"/>
</dbReference>
<dbReference type="Gene3D" id="3.40.720.10">
    <property type="entry name" value="Alkaline Phosphatase, subunit A"/>
    <property type="match status" value="1"/>
</dbReference>